<dbReference type="InterPro" id="IPR036188">
    <property type="entry name" value="FAD/NAD-bd_sf"/>
</dbReference>
<proteinExistence type="inferred from homology"/>
<protein>
    <recommendedName>
        <fullName evidence="6">Flavin-containing monooxygenase</fullName>
        <ecNumber evidence="6">1.-.-.-</ecNumber>
    </recommendedName>
</protein>
<sequence>MSGKRVAIIGAGVAGLVSIKSCLEEGLQPVCFERHDDIGGLWYYTEQLRKGQGAATYDSVVTNHSKEMSCFSDFPFPKAWPPFLSRLRVHEYLHSYADHFALKKYITFNANVIRIETAIDGGWTVIISNGIGGKTEEIFDYVMVCTGVFSETHFPSYPGFENFDGIKIHSNEYRDSGKFKDKRVVVVGAANTAGEVACELARNGSIQVFLSMRNGTLVFPRIGVQCIPWDLLSSRSVVDRGRILDKISKWRIQDHTKIGLQCSEPATASIMANDDIQDRIVQGKLEPVVGIEKLGKNSVTLVDGRILDDIGAVVFATGYKIAFPFLKDTWVFGKCLYFYVMIIDYSYTSAIVTRYSVSD</sequence>
<comment type="similarity">
    <text evidence="1 6">Belongs to the FMO family.</text>
</comment>
<name>A0ABM0MTS1_SACKO</name>
<gene>
    <name evidence="8" type="primary">LOC100377346</name>
</gene>
<keyword evidence="6" id="KW-0503">Monooxygenase</keyword>
<evidence type="ECO:0000313" key="8">
    <source>
        <dbReference type="RefSeq" id="XP_006823412.1"/>
    </source>
</evidence>
<dbReference type="Pfam" id="PF00743">
    <property type="entry name" value="FMO-like"/>
    <property type="match status" value="1"/>
</dbReference>
<keyword evidence="2 6" id="KW-0285">Flavoprotein</keyword>
<keyword evidence="5 6" id="KW-0560">Oxidoreductase</keyword>
<evidence type="ECO:0000256" key="4">
    <source>
        <dbReference type="ARBA" id="ARBA00022857"/>
    </source>
</evidence>
<keyword evidence="7" id="KW-1185">Reference proteome</keyword>
<dbReference type="InterPro" id="IPR020946">
    <property type="entry name" value="Flavin_mOase-like"/>
</dbReference>
<comment type="cofactor">
    <cofactor evidence="6">
        <name>FAD</name>
        <dbReference type="ChEBI" id="CHEBI:57692"/>
    </cofactor>
</comment>
<evidence type="ECO:0000256" key="5">
    <source>
        <dbReference type="ARBA" id="ARBA00023002"/>
    </source>
</evidence>
<evidence type="ECO:0000313" key="7">
    <source>
        <dbReference type="Proteomes" id="UP000694865"/>
    </source>
</evidence>
<evidence type="ECO:0000256" key="2">
    <source>
        <dbReference type="ARBA" id="ARBA00022630"/>
    </source>
</evidence>
<dbReference type="Proteomes" id="UP000694865">
    <property type="component" value="Unplaced"/>
</dbReference>
<keyword evidence="3 6" id="KW-0274">FAD</keyword>
<dbReference type="EC" id="1.-.-.-" evidence="6"/>
<dbReference type="GeneID" id="100377346"/>
<dbReference type="PRINTS" id="PR00370">
    <property type="entry name" value="FMOXYGENASE"/>
</dbReference>
<dbReference type="Gene3D" id="3.50.50.60">
    <property type="entry name" value="FAD/NAD(P)-binding domain"/>
    <property type="match status" value="1"/>
</dbReference>
<accession>A0ABM0MTS1</accession>
<keyword evidence="4" id="KW-0521">NADP</keyword>
<dbReference type="PANTHER" id="PTHR23023">
    <property type="entry name" value="DIMETHYLANILINE MONOOXYGENASE"/>
    <property type="match status" value="1"/>
</dbReference>
<dbReference type="InterPro" id="IPR050346">
    <property type="entry name" value="FMO-like"/>
</dbReference>
<dbReference type="SUPFAM" id="SSF51905">
    <property type="entry name" value="FAD/NAD(P)-binding domain"/>
    <property type="match status" value="2"/>
</dbReference>
<evidence type="ECO:0000256" key="1">
    <source>
        <dbReference type="ARBA" id="ARBA00009183"/>
    </source>
</evidence>
<dbReference type="PIRSF" id="PIRSF000332">
    <property type="entry name" value="FMO"/>
    <property type="match status" value="1"/>
</dbReference>
<evidence type="ECO:0000256" key="6">
    <source>
        <dbReference type="RuleBase" id="RU361177"/>
    </source>
</evidence>
<dbReference type="InterPro" id="IPR000960">
    <property type="entry name" value="Flavin_mOase"/>
</dbReference>
<reference evidence="8" key="1">
    <citation type="submission" date="2025-08" db="UniProtKB">
        <authorList>
            <consortium name="RefSeq"/>
        </authorList>
    </citation>
    <scope>IDENTIFICATION</scope>
    <source>
        <tissue evidence="8">Testes</tissue>
    </source>
</reference>
<evidence type="ECO:0000256" key="3">
    <source>
        <dbReference type="ARBA" id="ARBA00022827"/>
    </source>
</evidence>
<organism evidence="7 8">
    <name type="scientific">Saccoglossus kowalevskii</name>
    <name type="common">Acorn worm</name>
    <dbReference type="NCBI Taxonomy" id="10224"/>
    <lineage>
        <taxon>Eukaryota</taxon>
        <taxon>Metazoa</taxon>
        <taxon>Hemichordata</taxon>
        <taxon>Enteropneusta</taxon>
        <taxon>Harrimaniidae</taxon>
        <taxon>Saccoglossus</taxon>
    </lineage>
</organism>
<dbReference type="RefSeq" id="XP_006823412.1">
    <property type="nucleotide sequence ID" value="XM_006823349.1"/>
</dbReference>